<evidence type="ECO:0000313" key="2">
    <source>
        <dbReference type="EnsemblPlants" id="OPUNC06G06150.1"/>
    </source>
</evidence>
<sequence>MTYAASMTYGPKLERVPAALLAWDSRRKNESHGIGKRKIEPNCQSVLHFSFWKPTILWCVEAEAPITQEQPPVTMQAGDSERTRWWWNGVRASRDTIKRSRASLSGLWGMEYGQTDVEAPSIARVIDAGRDTDDQGGIAITTTIGREAWCRRVPTTMAMLMSTWTRALLGEGETEHAEVAELDDQYDDQGRGGEDQRTPSTSSWQTRGNLFRFIPLYNNRIMQQLSQYGIHQGRHDTLNILQLLYTLAARESSRAAAAGIGTIRDNLGCALRGR</sequence>
<proteinExistence type="predicted"/>
<accession>A0A0E0L911</accession>
<evidence type="ECO:0000313" key="3">
    <source>
        <dbReference type="Proteomes" id="UP000026962"/>
    </source>
</evidence>
<name>A0A0E0L911_ORYPU</name>
<feature type="region of interest" description="Disordered" evidence="1">
    <location>
        <begin position="184"/>
        <end position="204"/>
    </location>
</feature>
<dbReference type="Gramene" id="OPUNC06G06150.1">
    <property type="protein sequence ID" value="OPUNC06G06150.1"/>
    <property type="gene ID" value="OPUNC06G06150"/>
</dbReference>
<feature type="compositionally biased region" description="Basic and acidic residues" evidence="1">
    <location>
        <begin position="188"/>
        <end position="197"/>
    </location>
</feature>
<reference evidence="2" key="1">
    <citation type="submission" date="2015-04" db="UniProtKB">
        <authorList>
            <consortium name="EnsemblPlants"/>
        </authorList>
    </citation>
    <scope>IDENTIFICATION</scope>
</reference>
<reference evidence="2" key="2">
    <citation type="submission" date="2018-05" db="EMBL/GenBank/DDBJ databases">
        <title>OpunRS2 (Oryza punctata Reference Sequence Version 2).</title>
        <authorList>
            <person name="Zhang J."/>
            <person name="Kudrna D."/>
            <person name="Lee S."/>
            <person name="Talag J."/>
            <person name="Welchert J."/>
            <person name="Wing R.A."/>
        </authorList>
    </citation>
    <scope>NUCLEOTIDE SEQUENCE [LARGE SCALE GENOMIC DNA]</scope>
</reference>
<dbReference type="EnsemblPlants" id="OPUNC06G06150.1">
    <property type="protein sequence ID" value="OPUNC06G06150.1"/>
    <property type="gene ID" value="OPUNC06G06150"/>
</dbReference>
<dbReference type="AlphaFoldDB" id="A0A0E0L911"/>
<organism evidence="2">
    <name type="scientific">Oryza punctata</name>
    <name type="common">Red rice</name>
    <dbReference type="NCBI Taxonomy" id="4537"/>
    <lineage>
        <taxon>Eukaryota</taxon>
        <taxon>Viridiplantae</taxon>
        <taxon>Streptophyta</taxon>
        <taxon>Embryophyta</taxon>
        <taxon>Tracheophyta</taxon>
        <taxon>Spermatophyta</taxon>
        <taxon>Magnoliopsida</taxon>
        <taxon>Liliopsida</taxon>
        <taxon>Poales</taxon>
        <taxon>Poaceae</taxon>
        <taxon>BOP clade</taxon>
        <taxon>Oryzoideae</taxon>
        <taxon>Oryzeae</taxon>
        <taxon>Oryzinae</taxon>
        <taxon>Oryza</taxon>
    </lineage>
</organism>
<dbReference type="Proteomes" id="UP000026962">
    <property type="component" value="Chromosome 6"/>
</dbReference>
<evidence type="ECO:0000256" key="1">
    <source>
        <dbReference type="SAM" id="MobiDB-lite"/>
    </source>
</evidence>
<keyword evidence="3" id="KW-1185">Reference proteome</keyword>
<dbReference type="HOGENOM" id="CLU_1017010_0_0_1"/>
<protein>
    <submittedName>
        <fullName evidence="2">Uncharacterized protein</fullName>
    </submittedName>
</protein>